<organism evidence="4 5">
    <name type="scientific">Brucella daejeonensis</name>
    <dbReference type="NCBI Taxonomy" id="659015"/>
    <lineage>
        <taxon>Bacteria</taxon>
        <taxon>Pseudomonadati</taxon>
        <taxon>Pseudomonadota</taxon>
        <taxon>Alphaproteobacteria</taxon>
        <taxon>Hyphomicrobiales</taxon>
        <taxon>Brucellaceae</taxon>
        <taxon>Brucella/Ochrobactrum group</taxon>
        <taxon>Brucella</taxon>
    </lineage>
</organism>
<sequence length="464" mass="50387">MATHHEIDNQYTQAVANFVAGLKYEDIPAEVLHRIKLLMLDSFGCALYGARLEWVDILKKTLRDVDNNDAVGTWGSKDRFSAPHAALINGTQVQGFELDDVHRHGVLHVGAVTLPAVMAVAEGHPISGRELLTATVAGYEIGPRVGIAMGQEHIGQGWHSGATVGVFSAAAGAARAFGLDAEKTTHALGIAGTQSAGLMAAQYGAMVKRMHAGRSAQSGLYGALLARNGFTGIIDVFEAPYGGFCTTFSRSTDRFDLEALRAGFGETWETMRISLKFYSCVGSNHTTLDAVRTIKARRDFTPESINEIVVHGSQVTVDHVGWPYVPQGLTSAQLNLPFCVATLLLEGDVFVQQFRPDCVNDERRIALSRKVRVEHDPEITALGSRFRHKVRVEVHYADGHVETETVEAPRGSEFSFASDADICAKFLKLATETIPSDRAQQIVDTLMEMEKHEAGDLATLLGTQ</sequence>
<dbReference type="InterPro" id="IPR036148">
    <property type="entry name" value="MmgE/PrpD_sf"/>
</dbReference>
<accession>A0A7W9AZX4</accession>
<dbReference type="Pfam" id="PF03972">
    <property type="entry name" value="MmgE_PrpD_N"/>
    <property type="match status" value="1"/>
</dbReference>
<evidence type="ECO:0000259" key="2">
    <source>
        <dbReference type="Pfam" id="PF03972"/>
    </source>
</evidence>
<evidence type="ECO:0000313" key="5">
    <source>
        <dbReference type="Proteomes" id="UP000555546"/>
    </source>
</evidence>
<dbReference type="InterPro" id="IPR005656">
    <property type="entry name" value="MmgE_PrpD"/>
</dbReference>
<dbReference type="GO" id="GO:0016829">
    <property type="term" value="F:lyase activity"/>
    <property type="evidence" value="ECO:0007669"/>
    <property type="project" value="InterPro"/>
</dbReference>
<dbReference type="RefSeq" id="WP_183655814.1">
    <property type="nucleotide sequence ID" value="NZ_JACIJG010000016.1"/>
</dbReference>
<comment type="caution">
    <text evidence="4">The sequence shown here is derived from an EMBL/GenBank/DDBJ whole genome shotgun (WGS) entry which is preliminary data.</text>
</comment>
<feature type="domain" description="MmgE/PrpD N-terminal" evidence="2">
    <location>
        <begin position="14"/>
        <end position="250"/>
    </location>
</feature>
<dbReference type="InterPro" id="IPR042183">
    <property type="entry name" value="MmgE/PrpD_sf_1"/>
</dbReference>
<protein>
    <submittedName>
        <fullName evidence="4">2-methylcitrate dehydratase PrpD</fullName>
    </submittedName>
</protein>
<dbReference type="InterPro" id="IPR045336">
    <property type="entry name" value="MmgE_PrpD_N"/>
</dbReference>
<reference evidence="4 5" key="1">
    <citation type="submission" date="2020-08" db="EMBL/GenBank/DDBJ databases">
        <title>Genomic Encyclopedia of Type Strains, Phase IV (KMG-IV): sequencing the most valuable type-strain genomes for metagenomic binning, comparative biology and taxonomic classification.</title>
        <authorList>
            <person name="Goeker M."/>
        </authorList>
    </citation>
    <scope>NUCLEOTIDE SEQUENCE [LARGE SCALE GENOMIC DNA]</scope>
    <source>
        <strain evidence="4 5">DSM 26944</strain>
    </source>
</reference>
<dbReference type="Pfam" id="PF19305">
    <property type="entry name" value="MmgE_PrpD_C"/>
    <property type="match status" value="1"/>
</dbReference>
<dbReference type="SUPFAM" id="SSF103378">
    <property type="entry name" value="2-methylcitrate dehydratase PrpD"/>
    <property type="match status" value="1"/>
</dbReference>
<gene>
    <name evidence="4" type="ORF">FHS76_003597</name>
</gene>
<dbReference type="InterPro" id="IPR045337">
    <property type="entry name" value="MmgE_PrpD_C"/>
</dbReference>
<dbReference type="InterPro" id="IPR042188">
    <property type="entry name" value="MmgE/PrpD_sf_2"/>
</dbReference>
<dbReference type="Gene3D" id="1.10.4100.10">
    <property type="entry name" value="2-methylcitrate dehydratase PrpD"/>
    <property type="match status" value="1"/>
</dbReference>
<dbReference type="PANTHER" id="PTHR16943">
    <property type="entry name" value="2-METHYLCITRATE DEHYDRATASE-RELATED"/>
    <property type="match status" value="1"/>
</dbReference>
<dbReference type="AlphaFoldDB" id="A0A7W9AZX4"/>
<evidence type="ECO:0000259" key="3">
    <source>
        <dbReference type="Pfam" id="PF19305"/>
    </source>
</evidence>
<dbReference type="PANTHER" id="PTHR16943:SF8">
    <property type="entry name" value="2-METHYLCITRATE DEHYDRATASE"/>
    <property type="match status" value="1"/>
</dbReference>
<dbReference type="Proteomes" id="UP000555546">
    <property type="component" value="Unassembled WGS sequence"/>
</dbReference>
<evidence type="ECO:0000256" key="1">
    <source>
        <dbReference type="ARBA" id="ARBA00006174"/>
    </source>
</evidence>
<comment type="similarity">
    <text evidence="1">Belongs to the PrpD family.</text>
</comment>
<keyword evidence="5" id="KW-1185">Reference proteome</keyword>
<name>A0A7W9AZX4_9HYPH</name>
<dbReference type="EMBL" id="JACIJG010000016">
    <property type="protein sequence ID" value="MBB5703688.1"/>
    <property type="molecule type" value="Genomic_DNA"/>
</dbReference>
<evidence type="ECO:0000313" key="4">
    <source>
        <dbReference type="EMBL" id="MBB5703688.1"/>
    </source>
</evidence>
<proteinExistence type="inferred from homology"/>
<feature type="domain" description="MmgE/PrpD C-terminal" evidence="3">
    <location>
        <begin position="278"/>
        <end position="446"/>
    </location>
</feature>
<dbReference type="Gene3D" id="3.30.1330.120">
    <property type="entry name" value="2-methylcitrate dehydratase PrpD"/>
    <property type="match status" value="1"/>
</dbReference>